<feature type="region of interest" description="Disordered" evidence="1">
    <location>
        <begin position="40"/>
        <end position="67"/>
    </location>
</feature>
<gene>
    <name evidence="2" type="ORF">LQ327_25535</name>
</gene>
<protein>
    <submittedName>
        <fullName evidence="2">Uncharacterized protein</fullName>
    </submittedName>
</protein>
<name>A0ABS8PEQ0_9PSEU</name>
<comment type="caution">
    <text evidence="2">The sequence shown here is derived from an EMBL/GenBank/DDBJ whole genome shotgun (WGS) entry which is preliminary data.</text>
</comment>
<evidence type="ECO:0000256" key="1">
    <source>
        <dbReference type="SAM" id="MobiDB-lite"/>
    </source>
</evidence>
<organism evidence="2 3">
    <name type="scientific">Actinomycetospora endophytica</name>
    <dbReference type="NCBI Taxonomy" id="2291215"/>
    <lineage>
        <taxon>Bacteria</taxon>
        <taxon>Bacillati</taxon>
        <taxon>Actinomycetota</taxon>
        <taxon>Actinomycetes</taxon>
        <taxon>Pseudonocardiales</taxon>
        <taxon>Pseudonocardiaceae</taxon>
        <taxon>Actinomycetospora</taxon>
    </lineage>
</organism>
<reference evidence="2 3" key="1">
    <citation type="submission" date="2021-11" db="EMBL/GenBank/DDBJ databases">
        <title>Draft genome sequence of Actinomycetospora sp. SF1 isolated from the rhizosphere soil.</title>
        <authorList>
            <person name="Duangmal K."/>
            <person name="Chantavorakit T."/>
        </authorList>
    </citation>
    <scope>NUCLEOTIDE SEQUENCE [LARGE SCALE GENOMIC DNA]</scope>
    <source>
        <strain evidence="2 3">TBRC 5722</strain>
    </source>
</reference>
<proteinExistence type="predicted"/>
<evidence type="ECO:0000313" key="3">
    <source>
        <dbReference type="Proteomes" id="UP001199469"/>
    </source>
</evidence>
<dbReference type="Proteomes" id="UP001199469">
    <property type="component" value="Unassembled WGS sequence"/>
</dbReference>
<accession>A0ABS8PEQ0</accession>
<keyword evidence="3" id="KW-1185">Reference proteome</keyword>
<dbReference type="RefSeq" id="WP_230738613.1">
    <property type="nucleotide sequence ID" value="NZ_JAJNDB010000006.1"/>
</dbReference>
<evidence type="ECO:0000313" key="2">
    <source>
        <dbReference type="EMBL" id="MCD2196737.1"/>
    </source>
</evidence>
<sequence>MSSASSAPPRPTSVTPIFDAVDQWWRDGGDDPLPCTMLSFAGSTRDPRRPVRVPASAAGPRHLLGRS</sequence>
<dbReference type="EMBL" id="JAJNDB010000006">
    <property type="protein sequence ID" value="MCD2196737.1"/>
    <property type="molecule type" value="Genomic_DNA"/>
</dbReference>